<proteinExistence type="predicted"/>
<name>A0A927MMI8_9BACL</name>
<feature type="transmembrane region" description="Helical" evidence="1">
    <location>
        <begin position="198"/>
        <end position="219"/>
    </location>
</feature>
<evidence type="ECO:0000256" key="1">
    <source>
        <dbReference type="SAM" id="Phobius"/>
    </source>
</evidence>
<dbReference type="InterPro" id="IPR038765">
    <property type="entry name" value="Papain-like_cys_pep_sf"/>
</dbReference>
<reference evidence="3" key="1">
    <citation type="submission" date="2020-10" db="EMBL/GenBank/DDBJ databases">
        <title>Genomic Encyclopedia of Type Strains, Phase IV (KMG-IV): sequencing the most valuable type-strain genomes for metagenomic binning, comparative biology and taxonomic classification.</title>
        <authorList>
            <person name="Goeker M."/>
        </authorList>
    </citation>
    <scope>NUCLEOTIDE SEQUENCE</scope>
    <source>
        <strain evidence="3">DSM 13886</strain>
    </source>
</reference>
<feature type="transmembrane region" description="Helical" evidence="1">
    <location>
        <begin position="37"/>
        <end position="59"/>
    </location>
</feature>
<dbReference type="InterPro" id="IPR021878">
    <property type="entry name" value="TgpA_N"/>
</dbReference>
<dbReference type="EMBL" id="JADBEL010000034">
    <property type="protein sequence ID" value="MBE1556731.1"/>
    <property type="molecule type" value="Genomic_DNA"/>
</dbReference>
<evidence type="ECO:0000259" key="2">
    <source>
        <dbReference type="SMART" id="SM00460"/>
    </source>
</evidence>
<dbReference type="Pfam" id="PF11992">
    <property type="entry name" value="TgpA_N"/>
    <property type="match status" value="1"/>
</dbReference>
<dbReference type="SUPFAM" id="SSF54001">
    <property type="entry name" value="Cysteine proteinases"/>
    <property type="match status" value="1"/>
</dbReference>
<keyword evidence="4" id="KW-1185">Reference proteome</keyword>
<evidence type="ECO:0000313" key="3">
    <source>
        <dbReference type="EMBL" id="MBE1556731.1"/>
    </source>
</evidence>
<dbReference type="Pfam" id="PF01841">
    <property type="entry name" value="Transglut_core"/>
    <property type="match status" value="1"/>
</dbReference>
<keyword evidence="1" id="KW-0472">Membrane</keyword>
<dbReference type="PANTHER" id="PTHR42736">
    <property type="entry name" value="PROTEIN-GLUTAMINE GAMMA-GLUTAMYLTRANSFERASE"/>
    <property type="match status" value="1"/>
</dbReference>
<protein>
    <recommendedName>
        <fullName evidence="2">Transglutaminase-like domain-containing protein</fullName>
    </recommendedName>
</protein>
<keyword evidence="1" id="KW-1133">Transmembrane helix</keyword>
<dbReference type="SMART" id="SM00460">
    <property type="entry name" value="TGc"/>
    <property type="match status" value="1"/>
</dbReference>
<gene>
    <name evidence="3" type="ORF">H4683_003857</name>
</gene>
<feature type="transmembrane region" description="Helical" evidence="1">
    <location>
        <begin position="166"/>
        <end position="186"/>
    </location>
</feature>
<dbReference type="RefSeq" id="WP_192600354.1">
    <property type="nucleotide sequence ID" value="NZ_JADBEL010000034.1"/>
</dbReference>
<dbReference type="InterPro" id="IPR002931">
    <property type="entry name" value="Transglutaminase-like"/>
</dbReference>
<dbReference type="InterPro" id="IPR052901">
    <property type="entry name" value="Bact_TGase-like"/>
</dbReference>
<dbReference type="PANTHER" id="PTHR42736:SF1">
    <property type="entry name" value="PROTEIN-GLUTAMINE GAMMA-GLUTAMYLTRANSFERASE"/>
    <property type="match status" value="1"/>
</dbReference>
<feature type="transmembrane region" description="Helical" evidence="1">
    <location>
        <begin position="141"/>
        <end position="160"/>
    </location>
</feature>
<keyword evidence="1" id="KW-0812">Transmembrane</keyword>
<dbReference type="Gene3D" id="3.10.620.30">
    <property type="match status" value="1"/>
</dbReference>
<comment type="caution">
    <text evidence="3">The sequence shown here is derived from an EMBL/GenBank/DDBJ whole genome shotgun (WGS) entry which is preliminary data.</text>
</comment>
<accession>A0A927MMI8</accession>
<evidence type="ECO:0000313" key="4">
    <source>
        <dbReference type="Proteomes" id="UP000658225"/>
    </source>
</evidence>
<feature type="transmembrane region" description="Helical" evidence="1">
    <location>
        <begin position="610"/>
        <end position="630"/>
    </location>
</feature>
<organism evidence="3 4">
    <name type="scientific">Sporosarcina limicola</name>
    <dbReference type="NCBI Taxonomy" id="34101"/>
    <lineage>
        <taxon>Bacteria</taxon>
        <taxon>Bacillati</taxon>
        <taxon>Bacillota</taxon>
        <taxon>Bacilli</taxon>
        <taxon>Bacillales</taxon>
        <taxon>Caryophanaceae</taxon>
        <taxon>Sporosarcina</taxon>
    </lineage>
</organism>
<dbReference type="AlphaFoldDB" id="A0A927MMI8"/>
<feature type="transmembrane region" description="Helical" evidence="1">
    <location>
        <begin position="12"/>
        <end position="31"/>
    </location>
</feature>
<feature type="domain" description="Transglutaminase-like" evidence="2">
    <location>
        <begin position="474"/>
        <end position="548"/>
    </location>
</feature>
<feature type="transmembrane region" description="Helical" evidence="1">
    <location>
        <begin position="116"/>
        <end position="134"/>
    </location>
</feature>
<sequence>MNGIGIDRRLLALLYILAFLLLREWLIPVIVLTDTGYLWLFLVFIAMTFLMALVGAKWWVTVPIKIIYVVWAVHYVFLEKVFFTKETAVQLLPDILSNTGIIMGGNWENLTNPFRTILFFLLLWMTTYLIRHWIEVRRSIFLFYVMTVIFIAFIDTFSPFSADAAIFRIMLTGLMLLGLLYISRLAEKHHVVLSMRSFIAISAPLLVVVTFSGAFANLLPKQEPIWPDPLPYFKSIVQGTGEGGMGTGISTSGYDPDDSALGGSFEQDDTLVLEAKVASKQYWKIETKNTYTSKGWEQNSASESHMSYTMGGELGGMDVSASDSPRQQAQLKVAEEFPFLLYPYGIRRVSAAGNVILLHAQSAGQYRTVINGIEGALDAYEIDFQEPKYSMKQLRATTMDDFATSNEDFSPYLQLPDQLPGRVKELADEIVGKYDSVYEKTKAIEMYFGRNGFVYAQQDIVVPKVEDDYVDQFLFDTKRGYCDNFSTSMVVMLRSADIPARWVKGFAPGEAVKDANGEHVYRVTNNEAHSWVEAYMPGIGWMPFEPTIGFSGQSNIDFDIELDLGDPEAPAMKEKEKQKPKKPEKPNKAEKSFEIDKLFESLNNWVKNNVWKLIVGIFILGLISWGIYAIRVRWLPKLLIQFHRSEKSNWKTFSTQYKSLLKQLDRYGIKRASGMTLSEYAIEIDEFFGGEKMRVLTQAYEKGLYGGNTTDQEWGNLKEMWEDLINRTSG</sequence>
<dbReference type="Proteomes" id="UP000658225">
    <property type="component" value="Unassembled WGS sequence"/>
</dbReference>